<sequence length="395" mass="44539">MNKIYIPPLPQHENSEILSIINNKGGIFFLEGRHRINMYKLMLGLHMRLTHNCNITLDKYYTARPRPITYGLTSHPSLNAFAYASPTEDFDFVGLNIGVYFTLRDTFSRLLSLPQFLKDIGDSNKEDASRAHIPYLVTDLINQARDRQGVVPLCPVRAIYAHYMLGAALDFLFFHEVTHLRFGHLDWLRQREGASVLGEAIGETSSEGGLIRQALEMDADAGAILYTLNKAYDVMREGVPRPPNLQAEQALQEAYGSPEKVVRLIFSSVYILFRLFDCKEWDPFNQHLFTHPQSPLRQHWIALTIAEIFKNNSYYAYDADTALNDVAHLISRSEFGIAAILNDEPDFRGIQSVVGNSLSTEHLQAVLDAWAGIRDELLPFVRGGNLAPASGRLSS</sequence>
<evidence type="ECO:0000313" key="2">
    <source>
        <dbReference type="Proteomes" id="UP000185109"/>
    </source>
</evidence>
<protein>
    <submittedName>
        <fullName evidence="1">Uncharacterized protein</fullName>
    </submittedName>
</protein>
<gene>
    <name evidence="1" type="ORF">AM571_CH01449</name>
</gene>
<dbReference type="RefSeq" id="WP_155774418.1">
    <property type="nucleotide sequence ID" value="NZ_CP017241.1"/>
</dbReference>
<organism evidence="1 2">
    <name type="scientific">Rhizobium etli 8C-3</name>
    <dbReference type="NCBI Taxonomy" id="538025"/>
    <lineage>
        <taxon>Bacteria</taxon>
        <taxon>Pseudomonadati</taxon>
        <taxon>Pseudomonadota</taxon>
        <taxon>Alphaproteobacteria</taxon>
        <taxon>Hyphomicrobiales</taxon>
        <taxon>Rhizobiaceae</taxon>
        <taxon>Rhizobium/Agrobacterium group</taxon>
        <taxon>Rhizobium</taxon>
    </lineage>
</organism>
<accession>A0A1L5P299</accession>
<evidence type="ECO:0000313" key="1">
    <source>
        <dbReference type="EMBL" id="APO74284.1"/>
    </source>
</evidence>
<dbReference type="Proteomes" id="UP000185109">
    <property type="component" value="Chromosome"/>
</dbReference>
<reference evidence="1 2" key="1">
    <citation type="submission" date="2016-09" db="EMBL/GenBank/DDBJ databases">
        <title>The complete genome sequences of Rhizobium gallicum, symbiovars gallicum and phaseoli, symbionts associated to common bean (Phaseolus vulgaris).</title>
        <authorList>
            <person name="Bustos P."/>
            <person name="Santamaria R.I."/>
            <person name="Perez-Carrascal O.M."/>
            <person name="Juarez S."/>
            <person name="Lozano L."/>
            <person name="Martinez-Flores I."/>
            <person name="Martinez-Romero E."/>
            <person name="Cevallos M."/>
            <person name="Romero D."/>
            <person name="Davila G."/>
            <person name="Gonzalez V."/>
        </authorList>
    </citation>
    <scope>NUCLEOTIDE SEQUENCE [LARGE SCALE GENOMIC DNA]</scope>
    <source>
        <strain evidence="1 2">8C-3</strain>
    </source>
</reference>
<dbReference type="AlphaFoldDB" id="A0A1L5P299"/>
<proteinExistence type="predicted"/>
<name>A0A1L5P299_RHIET</name>
<dbReference type="EMBL" id="CP017241">
    <property type="protein sequence ID" value="APO74284.1"/>
    <property type="molecule type" value="Genomic_DNA"/>
</dbReference>